<dbReference type="AlphaFoldDB" id="A0A251QCD4"/>
<organism evidence="1 2">
    <name type="scientific">Prunus persica</name>
    <name type="common">Peach</name>
    <name type="synonym">Amygdalus persica</name>
    <dbReference type="NCBI Taxonomy" id="3760"/>
    <lineage>
        <taxon>Eukaryota</taxon>
        <taxon>Viridiplantae</taxon>
        <taxon>Streptophyta</taxon>
        <taxon>Embryophyta</taxon>
        <taxon>Tracheophyta</taxon>
        <taxon>Spermatophyta</taxon>
        <taxon>Magnoliopsida</taxon>
        <taxon>eudicotyledons</taxon>
        <taxon>Gunneridae</taxon>
        <taxon>Pentapetalae</taxon>
        <taxon>rosids</taxon>
        <taxon>fabids</taxon>
        <taxon>Rosales</taxon>
        <taxon>Rosaceae</taxon>
        <taxon>Amygdaloideae</taxon>
        <taxon>Amygdaleae</taxon>
        <taxon>Prunus</taxon>
    </lineage>
</organism>
<accession>A0A251QCD4</accession>
<gene>
    <name evidence="1" type="ORF">PRUPE_2G070200</name>
</gene>
<proteinExistence type="predicted"/>
<evidence type="ECO:0000313" key="2">
    <source>
        <dbReference type="Proteomes" id="UP000006882"/>
    </source>
</evidence>
<protein>
    <submittedName>
        <fullName evidence="1">Uncharacterized protein</fullName>
    </submittedName>
</protein>
<sequence>MNPSILDHTVQMNKICYTHIFLYITNDCKSTMLMEKPTQLIVFLHSLMMKNNFRNHDTFQIVPKLIHV</sequence>
<dbReference type="Gramene" id="ONI21501">
    <property type="protein sequence ID" value="ONI21501"/>
    <property type="gene ID" value="PRUPE_2G070200"/>
</dbReference>
<name>A0A251QCD4_PRUPE</name>
<dbReference type="EMBL" id="CM007652">
    <property type="protein sequence ID" value="ONI21501.1"/>
    <property type="molecule type" value="Genomic_DNA"/>
</dbReference>
<reference evidence="1 2" key="1">
    <citation type="journal article" date="2013" name="Nat. Genet.">
        <title>The high-quality draft genome of peach (Prunus persica) identifies unique patterns of genetic diversity, domestication and genome evolution.</title>
        <authorList>
            <consortium name="International Peach Genome Initiative"/>
            <person name="Verde I."/>
            <person name="Abbott A.G."/>
            <person name="Scalabrin S."/>
            <person name="Jung S."/>
            <person name="Shu S."/>
            <person name="Marroni F."/>
            <person name="Zhebentyayeva T."/>
            <person name="Dettori M.T."/>
            <person name="Grimwood J."/>
            <person name="Cattonaro F."/>
            <person name="Zuccolo A."/>
            <person name="Rossini L."/>
            <person name="Jenkins J."/>
            <person name="Vendramin E."/>
            <person name="Meisel L.A."/>
            <person name="Decroocq V."/>
            <person name="Sosinski B."/>
            <person name="Prochnik S."/>
            <person name="Mitros T."/>
            <person name="Policriti A."/>
            <person name="Cipriani G."/>
            <person name="Dondini L."/>
            <person name="Ficklin S."/>
            <person name="Goodstein D.M."/>
            <person name="Xuan P."/>
            <person name="Del Fabbro C."/>
            <person name="Aramini V."/>
            <person name="Copetti D."/>
            <person name="Gonzalez S."/>
            <person name="Horner D.S."/>
            <person name="Falchi R."/>
            <person name="Lucas S."/>
            <person name="Mica E."/>
            <person name="Maldonado J."/>
            <person name="Lazzari B."/>
            <person name="Bielenberg D."/>
            <person name="Pirona R."/>
            <person name="Miculan M."/>
            <person name="Barakat A."/>
            <person name="Testolin R."/>
            <person name="Stella A."/>
            <person name="Tartarini S."/>
            <person name="Tonutti P."/>
            <person name="Arus P."/>
            <person name="Orellana A."/>
            <person name="Wells C."/>
            <person name="Main D."/>
            <person name="Vizzotto G."/>
            <person name="Silva H."/>
            <person name="Salamini F."/>
            <person name="Schmutz J."/>
            <person name="Morgante M."/>
            <person name="Rokhsar D.S."/>
        </authorList>
    </citation>
    <scope>NUCLEOTIDE SEQUENCE [LARGE SCALE GENOMIC DNA]</scope>
    <source>
        <strain evidence="2">cv. Nemared</strain>
    </source>
</reference>
<keyword evidence="2" id="KW-1185">Reference proteome</keyword>
<evidence type="ECO:0000313" key="1">
    <source>
        <dbReference type="EMBL" id="ONI21501.1"/>
    </source>
</evidence>
<dbReference type="Proteomes" id="UP000006882">
    <property type="component" value="Chromosome G2"/>
</dbReference>